<evidence type="ECO:0000313" key="3">
    <source>
        <dbReference type="EMBL" id="MPY60292.1"/>
    </source>
</evidence>
<reference evidence="3 4" key="1">
    <citation type="submission" date="2019-07" db="EMBL/GenBank/DDBJ databases">
        <title>New species of Amycolatopsis and Streptomyces.</title>
        <authorList>
            <person name="Duangmal K."/>
            <person name="Teo W.F.A."/>
            <person name="Lipun K."/>
        </authorList>
    </citation>
    <scope>NUCLEOTIDE SEQUENCE [LARGE SCALE GENOMIC DNA]</scope>
    <source>
        <strain evidence="3 4">NBRC 106415</strain>
    </source>
</reference>
<dbReference type="Pfam" id="PF15644">
    <property type="entry name" value="Gln_amidase"/>
    <property type="match status" value="1"/>
</dbReference>
<feature type="region of interest" description="Disordered" evidence="1">
    <location>
        <begin position="132"/>
        <end position="240"/>
    </location>
</feature>
<organism evidence="3 4">
    <name type="scientific">Streptomyces spongiae</name>
    <dbReference type="NCBI Taxonomy" id="565072"/>
    <lineage>
        <taxon>Bacteria</taxon>
        <taxon>Bacillati</taxon>
        <taxon>Actinomycetota</taxon>
        <taxon>Actinomycetes</taxon>
        <taxon>Kitasatosporales</taxon>
        <taxon>Streptomycetaceae</taxon>
        <taxon>Streptomyces</taxon>
    </lineage>
</organism>
<feature type="compositionally biased region" description="Basic and acidic residues" evidence="1">
    <location>
        <begin position="56"/>
        <end position="67"/>
    </location>
</feature>
<dbReference type="RefSeq" id="WP_228034319.1">
    <property type="nucleotide sequence ID" value="NZ_VJZC01000199.1"/>
</dbReference>
<protein>
    <recommendedName>
        <fullName evidence="2">Tox-PL domain-containing protein</fullName>
    </recommendedName>
</protein>
<name>A0A5N8XLJ1_9ACTN</name>
<evidence type="ECO:0000313" key="4">
    <source>
        <dbReference type="Proteomes" id="UP000400924"/>
    </source>
</evidence>
<feature type="non-terminal residue" evidence="3">
    <location>
        <position position="1"/>
    </location>
</feature>
<evidence type="ECO:0000259" key="2">
    <source>
        <dbReference type="Pfam" id="PF15644"/>
    </source>
</evidence>
<accession>A0A5N8XLJ1</accession>
<keyword evidence="4" id="KW-1185">Reference proteome</keyword>
<dbReference type="Proteomes" id="UP000400924">
    <property type="component" value="Unassembled WGS sequence"/>
</dbReference>
<sequence length="569" mass="61561">DPADGPWVQRINGDGSDTPGRNNNCADVALSTVDTYAGNPTAAAARTPDPNADGTPSDRGEKSGRDRIENTLGARFTDLGNGRDAFNRLENTLRNSGHGAQAVIITQDANGRAHAWNAVNHNGRVTYIDAQTGRTSPNPLHNGSNGVFAIPLDSNRQPVSPDTGGRTRPDTARDTQGSDRRAAETQGSAPRRPAEAPAGTPHDTPDNADAENPEHPKNDPARTEHPRLTEPETANSTHYGMAPMEHQARLRETNDVRQLDMGPVHRQLNEWLNPIPNENGDGTRVPLVDALRQCSPPNPNDSKHEPAILRHDDLVRILPGFAEMHQGERGAVVASLARLSLNFHASHGVSASPEHKPGYPDHGAQAHKTANWNSAHRRDDPNESDDHDALEKAIQEAFGRAGFAGALRDAGEHHPDFTGRNYAAVEVYDPTNGKISYVVDSSYPNPGGGESGKHSEKNILDYLDDLNKGRVDGKKYEPLSMYSDREPCGKGQGYANCANLLSEKVPGLDIFYGTGYRKNATVEDPSESPKGGYKKRFDKDLARNIVALGRIWTRAMTEGGLGKNANNSE</sequence>
<feature type="domain" description="Tox-PL" evidence="2">
    <location>
        <begin position="23"/>
        <end position="133"/>
    </location>
</feature>
<feature type="compositionally biased region" description="Polar residues" evidence="1">
    <location>
        <begin position="132"/>
        <end position="145"/>
    </location>
</feature>
<proteinExistence type="predicted"/>
<feature type="region of interest" description="Disordered" evidence="1">
    <location>
        <begin position="1"/>
        <end position="67"/>
    </location>
</feature>
<gene>
    <name evidence="3" type="ORF">FNH08_24865</name>
</gene>
<comment type="caution">
    <text evidence="3">The sequence shown here is derived from an EMBL/GenBank/DDBJ whole genome shotgun (WGS) entry which is preliminary data.</text>
</comment>
<dbReference type="AlphaFoldDB" id="A0A5N8XLJ1"/>
<feature type="compositionally biased region" description="Basic and acidic residues" evidence="1">
    <location>
        <begin position="165"/>
        <end position="183"/>
    </location>
</feature>
<dbReference type="InterPro" id="IPR028908">
    <property type="entry name" value="Tox-PL_dom"/>
</dbReference>
<evidence type="ECO:0000256" key="1">
    <source>
        <dbReference type="SAM" id="MobiDB-lite"/>
    </source>
</evidence>
<feature type="compositionally biased region" description="Basic and acidic residues" evidence="1">
    <location>
        <begin position="212"/>
        <end position="230"/>
    </location>
</feature>
<dbReference type="EMBL" id="VJZC01000199">
    <property type="protein sequence ID" value="MPY60292.1"/>
    <property type="molecule type" value="Genomic_DNA"/>
</dbReference>